<dbReference type="EMBL" id="JAENGY010001794">
    <property type="protein sequence ID" value="KAG6946873.1"/>
    <property type="molecule type" value="Genomic_DNA"/>
</dbReference>
<reference evidence="1" key="1">
    <citation type="submission" date="2021-01" db="EMBL/GenBank/DDBJ databases">
        <title>Phytophthora aleatoria, a newly-described species from Pinus radiata is distinct from Phytophthora cactorum isolates based on comparative genomics.</title>
        <authorList>
            <person name="Mcdougal R."/>
            <person name="Panda P."/>
            <person name="Williams N."/>
            <person name="Studholme D.J."/>
        </authorList>
    </citation>
    <scope>NUCLEOTIDE SEQUENCE</scope>
    <source>
        <strain evidence="1">NZFS 4037</strain>
    </source>
</reference>
<evidence type="ECO:0000313" key="1">
    <source>
        <dbReference type="EMBL" id="KAG6946873.1"/>
    </source>
</evidence>
<keyword evidence="2" id="KW-1185">Reference proteome</keyword>
<dbReference type="AlphaFoldDB" id="A0A8J5MD76"/>
<protein>
    <submittedName>
        <fullName evidence="1">Uncharacterized protein</fullName>
    </submittedName>
</protein>
<gene>
    <name evidence="1" type="ORF">JG688_00015785</name>
</gene>
<accession>A0A8J5MD76</accession>
<name>A0A8J5MD76_9STRA</name>
<proteinExistence type="predicted"/>
<comment type="caution">
    <text evidence="1">The sequence shown here is derived from an EMBL/GenBank/DDBJ whole genome shotgun (WGS) entry which is preliminary data.</text>
</comment>
<evidence type="ECO:0000313" key="2">
    <source>
        <dbReference type="Proteomes" id="UP000709295"/>
    </source>
</evidence>
<dbReference type="Proteomes" id="UP000709295">
    <property type="component" value="Unassembled WGS sequence"/>
</dbReference>
<organism evidence="1 2">
    <name type="scientific">Phytophthora aleatoria</name>
    <dbReference type="NCBI Taxonomy" id="2496075"/>
    <lineage>
        <taxon>Eukaryota</taxon>
        <taxon>Sar</taxon>
        <taxon>Stramenopiles</taxon>
        <taxon>Oomycota</taxon>
        <taxon>Peronosporomycetes</taxon>
        <taxon>Peronosporales</taxon>
        <taxon>Peronosporaceae</taxon>
        <taxon>Phytophthora</taxon>
    </lineage>
</organism>
<sequence length="92" mass="10014">MSTLALAFPVLWEDVDKFGLEGVVEVQSSDLPRVGAQLGGLISLLNEKARLVVNSDDTYREVVLIQLFGVRVDKHQRIETLIPGLLGGAVRA</sequence>